<comment type="caution">
    <text evidence="3">The sequence shown here is derived from an EMBL/GenBank/DDBJ whole genome shotgun (WGS) entry which is preliminary data.</text>
</comment>
<evidence type="ECO:0000313" key="3">
    <source>
        <dbReference type="EMBL" id="KAG2533685.1"/>
    </source>
</evidence>
<evidence type="ECO:0000313" key="4">
    <source>
        <dbReference type="Proteomes" id="UP000823388"/>
    </source>
</evidence>
<keyword evidence="4" id="KW-1185">Reference proteome</keyword>
<evidence type="ECO:0000256" key="2">
    <source>
        <dbReference type="SAM" id="SignalP"/>
    </source>
</evidence>
<organism evidence="3 4">
    <name type="scientific">Panicum virgatum</name>
    <name type="common">Blackwell switchgrass</name>
    <dbReference type="NCBI Taxonomy" id="38727"/>
    <lineage>
        <taxon>Eukaryota</taxon>
        <taxon>Viridiplantae</taxon>
        <taxon>Streptophyta</taxon>
        <taxon>Embryophyta</taxon>
        <taxon>Tracheophyta</taxon>
        <taxon>Spermatophyta</taxon>
        <taxon>Magnoliopsida</taxon>
        <taxon>Liliopsida</taxon>
        <taxon>Poales</taxon>
        <taxon>Poaceae</taxon>
        <taxon>PACMAD clade</taxon>
        <taxon>Panicoideae</taxon>
        <taxon>Panicodae</taxon>
        <taxon>Paniceae</taxon>
        <taxon>Panicinae</taxon>
        <taxon>Panicum</taxon>
        <taxon>Panicum sect. Hiantes</taxon>
    </lineage>
</organism>
<sequence>MAATSVQAAAVLCLCLVVLAASPRAALANCRNDCNAACNGWPVVCQLSCASACMGEVGISTLSTTAAAPAKNPAASTSAPAPAPAQQGGGLSVLRGLKPSAATN</sequence>
<feature type="signal peptide" evidence="2">
    <location>
        <begin position="1"/>
        <end position="28"/>
    </location>
</feature>
<protein>
    <submittedName>
        <fullName evidence="3">Uncharacterized protein</fullName>
    </submittedName>
</protein>
<accession>A0A8T0MB05</accession>
<gene>
    <name evidence="3" type="ORF">PVAP13_9NG019100</name>
</gene>
<feature type="chain" id="PRO_5035739482" evidence="2">
    <location>
        <begin position="29"/>
        <end position="104"/>
    </location>
</feature>
<keyword evidence="2" id="KW-0732">Signal</keyword>
<dbReference type="EMBL" id="CM029054">
    <property type="protein sequence ID" value="KAG2533685.1"/>
    <property type="molecule type" value="Genomic_DNA"/>
</dbReference>
<feature type="region of interest" description="Disordered" evidence="1">
    <location>
        <begin position="71"/>
        <end position="104"/>
    </location>
</feature>
<dbReference type="Proteomes" id="UP000823388">
    <property type="component" value="Chromosome 9N"/>
</dbReference>
<reference evidence="3" key="1">
    <citation type="submission" date="2020-05" db="EMBL/GenBank/DDBJ databases">
        <title>WGS assembly of Panicum virgatum.</title>
        <authorList>
            <person name="Lovell J.T."/>
            <person name="Jenkins J."/>
            <person name="Shu S."/>
            <person name="Juenger T.E."/>
            <person name="Schmutz J."/>
        </authorList>
    </citation>
    <scope>NUCLEOTIDE SEQUENCE</scope>
    <source>
        <strain evidence="3">AP13</strain>
    </source>
</reference>
<name>A0A8T0MB05_PANVG</name>
<feature type="compositionally biased region" description="Low complexity" evidence="1">
    <location>
        <begin position="71"/>
        <end position="80"/>
    </location>
</feature>
<dbReference type="AlphaFoldDB" id="A0A8T0MB05"/>
<evidence type="ECO:0000256" key="1">
    <source>
        <dbReference type="SAM" id="MobiDB-lite"/>
    </source>
</evidence>
<proteinExistence type="predicted"/>